<dbReference type="STRING" id="151549.A0A4C1YWV2"/>
<protein>
    <submittedName>
        <fullName evidence="11">Zinc finger protein 782</fullName>
    </submittedName>
</protein>
<keyword evidence="2" id="KW-0479">Metal-binding</keyword>
<name>A0A4C1YWV2_EUMVA</name>
<dbReference type="GO" id="GO:0008270">
    <property type="term" value="F:zinc ion binding"/>
    <property type="evidence" value="ECO:0007669"/>
    <property type="project" value="UniProtKB-KW"/>
</dbReference>
<evidence type="ECO:0000256" key="4">
    <source>
        <dbReference type="ARBA" id="ARBA00022771"/>
    </source>
</evidence>
<dbReference type="InterPro" id="IPR036236">
    <property type="entry name" value="Znf_C2H2_sf"/>
</dbReference>
<dbReference type="AlphaFoldDB" id="A0A4C1YWV2"/>
<dbReference type="PROSITE" id="PS50157">
    <property type="entry name" value="ZINC_FINGER_C2H2_2"/>
    <property type="match status" value="7"/>
</dbReference>
<accession>A0A4C1YWV2</accession>
<dbReference type="PANTHER" id="PTHR24403:SF109">
    <property type="entry name" value="ZINC FINGER PROTEIN 845-LIKE"/>
    <property type="match status" value="1"/>
</dbReference>
<dbReference type="SUPFAM" id="SSF57667">
    <property type="entry name" value="beta-beta-alpha zinc fingers"/>
    <property type="match status" value="4"/>
</dbReference>
<dbReference type="OrthoDB" id="1095242at2759"/>
<keyword evidence="12" id="KW-1185">Reference proteome</keyword>
<comment type="subcellular location">
    <subcellularLocation>
        <location evidence="1">Nucleus</location>
    </subcellularLocation>
</comment>
<reference evidence="11 12" key="1">
    <citation type="journal article" date="2019" name="Commun. Biol.">
        <title>The bagworm genome reveals a unique fibroin gene that provides high tensile strength.</title>
        <authorList>
            <person name="Kono N."/>
            <person name="Nakamura H."/>
            <person name="Ohtoshi R."/>
            <person name="Tomita M."/>
            <person name="Numata K."/>
            <person name="Arakawa K."/>
        </authorList>
    </citation>
    <scope>NUCLEOTIDE SEQUENCE [LARGE SCALE GENOMIC DNA]</scope>
</reference>
<dbReference type="FunFam" id="3.30.160.60:FF:002452">
    <property type="entry name" value="zinc finger protein 142 isoform X4"/>
    <property type="match status" value="1"/>
</dbReference>
<evidence type="ECO:0000313" key="12">
    <source>
        <dbReference type="Proteomes" id="UP000299102"/>
    </source>
</evidence>
<evidence type="ECO:0000256" key="6">
    <source>
        <dbReference type="ARBA" id="ARBA00023015"/>
    </source>
</evidence>
<keyword evidence="4 9" id="KW-0863">Zinc-finger</keyword>
<dbReference type="InterPro" id="IPR050688">
    <property type="entry name" value="Zinc_finger/UBP_domain"/>
</dbReference>
<dbReference type="FunFam" id="3.30.160.60:FF:000630">
    <property type="entry name" value="Zinc finger protein 180"/>
    <property type="match status" value="1"/>
</dbReference>
<dbReference type="PANTHER" id="PTHR24403">
    <property type="entry name" value="ZINC FINGER PROTEIN"/>
    <property type="match status" value="1"/>
</dbReference>
<feature type="domain" description="C2H2-type" evidence="10">
    <location>
        <begin position="185"/>
        <end position="212"/>
    </location>
</feature>
<gene>
    <name evidence="11" type="primary">ZNF782</name>
    <name evidence="11" type="ORF">EVAR_56579_1</name>
</gene>
<keyword evidence="6" id="KW-0805">Transcription regulation</keyword>
<feature type="domain" description="C2H2-type" evidence="10">
    <location>
        <begin position="241"/>
        <end position="268"/>
    </location>
</feature>
<evidence type="ECO:0000256" key="8">
    <source>
        <dbReference type="ARBA" id="ARBA00023242"/>
    </source>
</evidence>
<dbReference type="Pfam" id="PF00096">
    <property type="entry name" value="zf-C2H2"/>
    <property type="match status" value="5"/>
</dbReference>
<evidence type="ECO:0000256" key="5">
    <source>
        <dbReference type="ARBA" id="ARBA00022833"/>
    </source>
</evidence>
<evidence type="ECO:0000256" key="2">
    <source>
        <dbReference type="ARBA" id="ARBA00022723"/>
    </source>
</evidence>
<evidence type="ECO:0000256" key="1">
    <source>
        <dbReference type="ARBA" id="ARBA00004123"/>
    </source>
</evidence>
<evidence type="ECO:0000256" key="7">
    <source>
        <dbReference type="ARBA" id="ARBA00023163"/>
    </source>
</evidence>
<feature type="domain" description="C2H2-type" evidence="10">
    <location>
        <begin position="213"/>
        <end position="240"/>
    </location>
</feature>
<evidence type="ECO:0000259" key="10">
    <source>
        <dbReference type="PROSITE" id="PS50157"/>
    </source>
</evidence>
<evidence type="ECO:0000256" key="3">
    <source>
        <dbReference type="ARBA" id="ARBA00022737"/>
    </source>
</evidence>
<dbReference type="EMBL" id="BGZK01001489">
    <property type="protein sequence ID" value="GBP80941.1"/>
    <property type="molecule type" value="Genomic_DNA"/>
</dbReference>
<evidence type="ECO:0000313" key="11">
    <source>
        <dbReference type="EMBL" id="GBP80941.1"/>
    </source>
</evidence>
<dbReference type="FunFam" id="3.30.160.60:FF:002104">
    <property type="entry name" value="Si:ch211-266d19.4"/>
    <property type="match status" value="1"/>
</dbReference>
<dbReference type="FunFam" id="3.30.160.60:FF:000395">
    <property type="entry name" value="zinc finger protein 513"/>
    <property type="match status" value="3"/>
</dbReference>
<keyword evidence="8" id="KW-0539">Nucleus</keyword>
<comment type="caution">
    <text evidence="11">The sequence shown here is derived from an EMBL/GenBank/DDBJ whole genome shotgun (WGS) entry which is preliminary data.</text>
</comment>
<dbReference type="Proteomes" id="UP000299102">
    <property type="component" value="Unassembled WGS sequence"/>
</dbReference>
<dbReference type="Gene3D" id="3.30.160.60">
    <property type="entry name" value="Classic Zinc Finger"/>
    <property type="match status" value="7"/>
</dbReference>
<dbReference type="Pfam" id="PF13909">
    <property type="entry name" value="zf-H2C2_5"/>
    <property type="match status" value="2"/>
</dbReference>
<dbReference type="SMART" id="SM00355">
    <property type="entry name" value="ZnF_C2H2"/>
    <property type="match status" value="7"/>
</dbReference>
<keyword evidence="5" id="KW-0862">Zinc</keyword>
<dbReference type="GO" id="GO:0005634">
    <property type="term" value="C:nucleus"/>
    <property type="evidence" value="ECO:0007669"/>
    <property type="project" value="UniProtKB-SubCell"/>
</dbReference>
<proteinExistence type="predicted"/>
<dbReference type="InterPro" id="IPR013087">
    <property type="entry name" value="Znf_C2H2_type"/>
</dbReference>
<feature type="domain" description="C2H2-type" evidence="10">
    <location>
        <begin position="269"/>
        <end position="296"/>
    </location>
</feature>
<keyword evidence="3" id="KW-0677">Repeat</keyword>
<feature type="domain" description="C2H2-type" evidence="10">
    <location>
        <begin position="325"/>
        <end position="352"/>
    </location>
</feature>
<sequence length="395" mass="45278">MLTSSGPWGTGFAQRHANIGQPARVSQNEVKDDYCFGDSRVTPDSTFVLDVTNSEDSYQRVLCQRSCDCSNSEDRSVGRQVGGQGAYSVGASSGSDCRADTIKAEPSTHVSDKQDGSRHCKHNTIKELNSMKPTNATHKLLWKEQYEYSASKLCKLSTHTHKELYKCGHRCLKRRMRYRTSKKPYKCERCEFSTSRLSHLQTHIRIHTGEKPYRCEHCNYSSSEIGNLKRHMRTHTGEKPYRCEHCNYNSSEISNLKTHMRTHTGEKPYRCEHCNYSSSQKGTLKRHMRTHTGEKPYRCEQCEYSTSEIGTLKKHMRTHTGEKPYKCEHCEYSASKIGTLKRHIRTHTGEKPYKCGQCEYSASQQGLLKIHMRTHTCEKPISADSVSTVHLNKVF</sequence>
<keyword evidence="7" id="KW-0804">Transcription</keyword>
<dbReference type="FunFam" id="3.30.160.60:FF:000882">
    <property type="entry name" value="Predicted gene, 21060"/>
    <property type="match status" value="1"/>
</dbReference>
<dbReference type="GO" id="GO:0045944">
    <property type="term" value="P:positive regulation of transcription by RNA polymerase II"/>
    <property type="evidence" value="ECO:0007669"/>
    <property type="project" value="TreeGrafter"/>
</dbReference>
<organism evidence="11 12">
    <name type="scientific">Eumeta variegata</name>
    <name type="common">Bagworm moth</name>
    <name type="synonym">Eumeta japonica</name>
    <dbReference type="NCBI Taxonomy" id="151549"/>
    <lineage>
        <taxon>Eukaryota</taxon>
        <taxon>Metazoa</taxon>
        <taxon>Ecdysozoa</taxon>
        <taxon>Arthropoda</taxon>
        <taxon>Hexapoda</taxon>
        <taxon>Insecta</taxon>
        <taxon>Pterygota</taxon>
        <taxon>Neoptera</taxon>
        <taxon>Endopterygota</taxon>
        <taxon>Lepidoptera</taxon>
        <taxon>Glossata</taxon>
        <taxon>Ditrysia</taxon>
        <taxon>Tineoidea</taxon>
        <taxon>Psychidae</taxon>
        <taxon>Oiketicinae</taxon>
        <taxon>Eumeta</taxon>
    </lineage>
</organism>
<evidence type="ECO:0000256" key="9">
    <source>
        <dbReference type="PROSITE-ProRule" id="PRU00042"/>
    </source>
</evidence>
<feature type="domain" description="C2H2-type" evidence="10">
    <location>
        <begin position="297"/>
        <end position="324"/>
    </location>
</feature>
<feature type="domain" description="C2H2-type" evidence="10">
    <location>
        <begin position="353"/>
        <end position="380"/>
    </location>
</feature>